<protein>
    <submittedName>
        <fullName evidence="4">Putative regulatory protein</fullName>
    </submittedName>
</protein>
<feature type="domain" description="Histidine kinase/HSP90-like ATPase" evidence="3">
    <location>
        <begin position="101"/>
        <end position="211"/>
    </location>
</feature>
<evidence type="ECO:0000256" key="1">
    <source>
        <dbReference type="ARBA" id="ARBA00022527"/>
    </source>
</evidence>
<evidence type="ECO:0000313" key="4">
    <source>
        <dbReference type="EMBL" id="CQR59340.1"/>
    </source>
</evidence>
<keyword evidence="1" id="KW-0723">Serine/threonine-protein kinase</keyword>
<dbReference type="SUPFAM" id="SSF55874">
    <property type="entry name" value="ATPase domain of HSP90 chaperone/DNA topoisomerase II/histidine kinase"/>
    <property type="match status" value="1"/>
</dbReference>
<sequence length="228" mass="23657">MSEDNPDVGRRASHAASTRAGAVALADECGDRHPAGRSRAGCLAAGGDCGKVSGVFALGKTGASEREANCMDSAGRDEGQQPLVDHPISASAAFEGSEEIAHARDLARSFLTDVQAVHGFPVSARAMGMVQLVVSEMVTNARKYAPGPCLLTLELREGAVEVTVWDSSTTLPSILATDPGRVGQHGLEIVMAVCQSFAVHREPVGKRITVTIELADDPGGDPAGRQLS</sequence>
<feature type="region of interest" description="Disordered" evidence="2">
    <location>
        <begin position="1"/>
        <end position="22"/>
    </location>
</feature>
<reference evidence="5" key="1">
    <citation type="submission" date="2015-02" db="EMBL/GenBank/DDBJ databases">
        <authorList>
            <person name="Gomez-Escribano P.J."/>
        </authorList>
    </citation>
    <scope>NUCLEOTIDE SEQUENCE [LARGE SCALE GENOMIC DNA]</scope>
    <source>
        <strain evidence="5">C34 (DSM 42122 / NRRL B-24963)</strain>
        <plasmid evidence="5">pSLE2</plasmid>
    </source>
</reference>
<keyword evidence="4" id="KW-0614">Plasmid</keyword>
<keyword evidence="1" id="KW-0418">Kinase</keyword>
<evidence type="ECO:0000256" key="2">
    <source>
        <dbReference type="SAM" id="MobiDB-lite"/>
    </source>
</evidence>
<dbReference type="InterPro" id="IPR036890">
    <property type="entry name" value="HATPase_C_sf"/>
</dbReference>
<dbReference type="AlphaFoldDB" id="A0A0F7VL61"/>
<dbReference type="InterPro" id="IPR003594">
    <property type="entry name" value="HATPase_dom"/>
</dbReference>
<dbReference type="EMBL" id="LN831789">
    <property type="protein sequence ID" value="CQR59340.1"/>
    <property type="molecule type" value="Genomic_DNA"/>
</dbReference>
<accession>A0A0F7VL61</accession>
<evidence type="ECO:0000313" key="5">
    <source>
        <dbReference type="Proteomes" id="UP000035016"/>
    </source>
</evidence>
<dbReference type="PANTHER" id="PTHR35526:SF3">
    <property type="entry name" value="ANTI-SIGMA-F FACTOR RSBW"/>
    <property type="match status" value="1"/>
</dbReference>
<name>A0A0F7VL61_STRLW</name>
<dbReference type="Proteomes" id="UP000035016">
    <property type="component" value="Plasmid pSLE2"/>
</dbReference>
<geneLocation type="plasmid" evidence="4 5">
    <name>pSLE2</name>
</geneLocation>
<evidence type="ECO:0000259" key="3">
    <source>
        <dbReference type="Pfam" id="PF13581"/>
    </source>
</evidence>
<dbReference type="InterPro" id="IPR050267">
    <property type="entry name" value="Anti-sigma-factor_SerPK"/>
</dbReference>
<dbReference type="GO" id="GO:0004674">
    <property type="term" value="F:protein serine/threonine kinase activity"/>
    <property type="evidence" value="ECO:0007669"/>
    <property type="project" value="UniProtKB-KW"/>
</dbReference>
<dbReference type="CDD" id="cd16936">
    <property type="entry name" value="HATPase_RsbW-like"/>
    <property type="match status" value="1"/>
</dbReference>
<proteinExistence type="predicted"/>
<dbReference type="Gene3D" id="3.30.565.10">
    <property type="entry name" value="Histidine kinase-like ATPase, C-terminal domain"/>
    <property type="match status" value="1"/>
</dbReference>
<dbReference type="Pfam" id="PF13581">
    <property type="entry name" value="HATPase_c_2"/>
    <property type="match status" value="1"/>
</dbReference>
<dbReference type="PANTHER" id="PTHR35526">
    <property type="entry name" value="ANTI-SIGMA-F FACTOR RSBW-RELATED"/>
    <property type="match status" value="1"/>
</dbReference>
<gene>
    <name evidence="4" type="primary">sle2_039</name>
</gene>
<organism evidence="4 5">
    <name type="scientific">Streptomyces leeuwenhoekii</name>
    <dbReference type="NCBI Taxonomy" id="1437453"/>
    <lineage>
        <taxon>Bacteria</taxon>
        <taxon>Bacillati</taxon>
        <taxon>Actinomycetota</taxon>
        <taxon>Actinomycetes</taxon>
        <taxon>Kitasatosporales</taxon>
        <taxon>Streptomycetaceae</taxon>
        <taxon>Streptomyces</taxon>
    </lineage>
</organism>
<keyword evidence="1" id="KW-0808">Transferase</keyword>
<dbReference type="KEGG" id="sle:sle2_039"/>